<evidence type="ECO:0000313" key="2">
    <source>
        <dbReference type="EMBL" id="MFB9715605.1"/>
    </source>
</evidence>
<organism evidence="2 3">
    <name type="scientific">Arthrobacter methylotrophus</name>
    <dbReference type="NCBI Taxonomy" id="121291"/>
    <lineage>
        <taxon>Bacteria</taxon>
        <taxon>Bacillati</taxon>
        <taxon>Actinomycetota</taxon>
        <taxon>Actinomycetes</taxon>
        <taxon>Micrococcales</taxon>
        <taxon>Micrococcaceae</taxon>
        <taxon>Arthrobacter</taxon>
    </lineage>
</organism>
<protein>
    <submittedName>
        <fullName evidence="2">Uncharacterized protein</fullName>
    </submittedName>
</protein>
<dbReference type="RefSeq" id="WP_345050601.1">
    <property type="nucleotide sequence ID" value="NZ_BAABED010000001.1"/>
</dbReference>
<name>A0ABV5UTQ7_9MICC</name>
<evidence type="ECO:0000313" key="3">
    <source>
        <dbReference type="Proteomes" id="UP001589536"/>
    </source>
</evidence>
<feature type="region of interest" description="Disordered" evidence="1">
    <location>
        <begin position="20"/>
        <end position="49"/>
    </location>
</feature>
<gene>
    <name evidence="2" type="ORF">ACFFPI_15995</name>
</gene>
<dbReference type="Proteomes" id="UP001589536">
    <property type="component" value="Unassembled WGS sequence"/>
</dbReference>
<reference evidence="2 3" key="1">
    <citation type="submission" date="2024-09" db="EMBL/GenBank/DDBJ databases">
        <authorList>
            <person name="Sun Q."/>
            <person name="Mori K."/>
        </authorList>
    </citation>
    <scope>NUCLEOTIDE SEQUENCE [LARGE SCALE GENOMIC DNA]</scope>
    <source>
        <strain evidence="2 3">JCM 13519</strain>
    </source>
</reference>
<dbReference type="EMBL" id="JBHMBH010000036">
    <property type="protein sequence ID" value="MFB9715605.1"/>
    <property type="molecule type" value="Genomic_DNA"/>
</dbReference>
<accession>A0ABV5UTQ7</accession>
<proteinExistence type="predicted"/>
<sequence length="49" mass="5412">MITRAELDAELAAAWESGYWHGTSHQGPLNSAVVDARNPYKQTDPEPTE</sequence>
<comment type="caution">
    <text evidence="2">The sequence shown here is derived from an EMBL/GenBank/DDBJ whole genome shotgun (WGS) entry which is preliminary data.</text>
</comment>
<evidence type="ECO:0000256" key="1">
    <source>
        <dbReference type="SAM" id="MobiDB-lite"/>
    </source>
</evidence>
<keyword evidence="3" id="KW-1185">Reference proteome</keyword>